<name>A0A8S4BWM0_9ACAR</name>
<dbReference type="Proteomes" id="UP000837675">
    <property type="component" value="Unassembled WGS sequence"/>
</dbReference>
<dbReference type="AlphaFoldDB" id="A0A8S4BWM0"/>
<gene>
    <name evidence="1" type="ORF">MHYMCMPASI_00501</name>
</gene>
<sequence length="34" mass="3937">MLHVTPTDKSNITSYWALTTYKHKLESKKSNLTV</sequence>
<accession>A0A8S4BWM0</accession>
<comment type="caution">
    <text evidence="1">The sequence shown here is derived from an EMBL/GenBank/DDBJ whole genome shotgun (WGS) entry which is preliminary data.</text>
</comment>
<reference evidence="1" key="1">
    <citation type="submission" date="2021-06" db="EMBL/GenBank/DDBJ databases">
        <authorList>
            <person name="Nardi T."/>
            <person name="Nardi T."/>
        </authorList>
    </citation>
    <scope>NUCLEOTIDE SEQUENCE</scope>
</reference>
<evidence type="ECO:0000313" key="1">
    <source>
        <dbReference type="EMBL" id="CAG7591887.1"/>
    </source>
</evidence>
<dbReference type="EMBL" id="CAJVAF010000215">
    <property type="protein sequence ID" value="CAG7591887.1"/>
    <property type="molecule type" value="Genomic_DNA"/>
</dbReference>
<evidence type="ECO:0000313" key="2">
    <source>
        <dbReference type="Proteomes" id="UP000837675"/>
    </source>
</evidence>
<protein>
    <submittedName>
        <fullName evidence="1">Uncharacterized protein</fullName>
    </submittedName>
</protein>
<keyword evidence="2" id="KW-1185">Reference proteome</keyword>
<proteinExistence type="predicted"/>
<organism evidence="1 2">
    <name type="scientific">Hyalomma marginatum</name>
    <dbReference type="NCBI Taxonomy" id="34627"/>
    <lineage>
        <taxon>Eukaryota</taxon>
        <taxon>Metazoa</taxon>
        <taxon>Ecdysozoa</taxon>
        <taxon>Arthropoda</taxon>
        <taxon>Chelicerata</taxon>
        <taxon>Arachnida</taxon>
        <taxon>Acari</taxon>
        <taxon>Parasitiformes</taxon>
        <taxon>Ixodida</taxon>
        <taxon>Ixodoidea</taxon>
        <taxon>Ixodidae</taxon>
        <taxon>Hyalomminae</taxon>
        <taxon>Hyalomma</taxon>
    </lineage>
</organism>